<evidence type="ECO:0000313" key="1">
    <source>
        <dbReference type="EMBL" id="KKW23662.1"/>
    </source>
</evidence>
<dbReference type="STRING" id="1618671.UY67_C0019G0007"/>
<dbReference type="EMBL" id="LCQW01000019">
    <property type="protein sequence ID" value="KKW23662.1"/>
    <property type="molecule type" value="Genomic_DNA"/>
</dbReference>
<proteinExistence type="predicted"/>
<evidence type="ECO:0000313" key="2">
    <source>
        <dbReference type="Proteomes" id="UP000034273"/>
    </source>
</evidence>
<comment type="caution">
    <text evidence="1">The sequence shown here is derived from an EMBL/GenBank/DDBJ whole genome shotgun (WGS) entry which is preliminary data.</text>
</comment>
<evidence type="ECO:0008006" key="3">
    <source>
        <dbReference type="Google" id="ProtNLM"/>
    </source>
</evidence>
<dbReference type="AlphaFoldDB" id="A0A0G1Z7W9"/>
<reference evidence="1 2" key="1">
    <citation type="journal article" date="2015" name="Nature">
        <title>rRNA introns, odd ribosomes, and small enigmatic genomes across a large radiation of phyla.</title>
        <authorList>
            <person name="Brown C.T."/>
            <person name="Hug L.A."/>
            <person name="Thomas B.C."/>
            <person name="Sharon I."/>
            <person name="Castelle C.J."/>
            <person name="Singh A."/>
            <person name="Wilkins M.J."/>
            <person name="Williams K.H."/>
            <person name="Banfield J.F."/>
        </authorList>
    </citation>
    <scope>NUCLEOTIDE SEQUENCE [LARGE SCALE GENOMIC DNA]</scope>
</reference>
<dbReference type="Proteomes" id="UP000034273">
    <property type="component" value="Unassembled WGS sequence"/>
</dbReference>
<sequence length="193" mass="20001">MHMNEIKWKIVFGAGAVAVLLLVVFALSKLGPGSGPAGTSSKNASPAPMMPRSPDGLLHYVSGPIVSIGNGTITIRALMPDGKEPQEVTITADASTTITLQTQKDPAAWQKEVKDFQSKYPLATSTAPAGSPPPTPPLPFTEERIELSGLKAGMSVGVMPVDGTKENATTVRAARITAMVSPVQPSSSAPSVQ</sequence>
<organism evidence="1 2">
    <name type="scientific">Candidatus Kaiserbacteria bacterium GW2011_GWA2_52_12</name>
    <dbReference type="NCBI Taxonomy" id="1618671"/>
    <lineage>
        <taxon>Bacteria</taxon>
        <taxon>Candidatus Kaiseribacteriota</taxon>
    </lineage>
</organism>
<protein>
    <recommendedName>
        <fullName evidence="3">DUF5666 domain-containing protein</fullName>
    </recommendedName>
</protein>
<name>A0A0G1Z7W9_9BACT</name>
<accession>A0A0G1Z7W9</accession>
<gene>
    <name evidence="1" type="ORF">UY67_C0019G0007</name>
</gene>